<dbReference type="RefSeq" id="WP_013006803.1">
    <property type="nucleotide sequence ID" value="NC_013939.1"/>
</dbReference>
<evidence type="ECO:0000256" key="12">
    <source>
        <dbReference type="HAMAP-Rule" id="MF_00278"/>
    </source>
</evidence>
<dbReference type="HAMAP" id="MF_00278">
    <property type="entry name" value="HisH"/>
    <property type="match status" value="1"/>
</dbReference>
<accession>D3PAD2</accession>
<evidence type="ECO:0000256" key="6">
    <source>
        <dbReference type="ARBA" id="ARBA00022801"/>
    </source>
</evidence>
<keyword evidence="16" id="KW-1185">Reference proteome</keyword>
<dbReference type="Gene3D" id="3.40.50.880">
    <property type="match status" value="1"/>
</dbReference>
<dbReference type="NCBIfam" id="TIGR01855">
    <property type="entry name" value="IMP_synth_hisH"/>
    <property type="match status" value="1"/>
</dbReference>
<evidence type="ECO:0000256" key="3">
    <source>
        <dbReference type="ARBA" id="ARBA00011152"/>
    </source>
</evidence>
<evidence type="ECO:0000256" key="1">
    <source>
        <dbReference type="ARBA" id="ARBA00004496"/>
    </source>
</evidence>
<feature type="active site" evidence="12 13">
    <location>
        <position position="186"/>
    </location>
</feature>
<keyword evidence="8 12" id="KW-0368">Histidine biosynthesis</keyword>
<dbReference type="HOGENOM" id="CLU_071837_2_2_0"/>
<evidence type="ECO:0000256" key="2">
    <source>
        <dbReference type="ARBA" id="ARBA00005091"/>
    </source>
</evidence>
<evidence type="ECO:0000313" key="16">
    <source>
        <dbReference type="Proteomes" id="UP000001520"/>
    </source>
</evidence>
<gene>
    <name evidence="12 15" type="primary">hisH</name>
    <name evidence="15" type="ordered locus">DEFDS_0043</name>
</gene>
<comment type="catalytic activity">
    <reaction evidence="11 12">
        <text>L-glutamine + H2O = L-glutamate + NH4(+)</text>
        <dbReference type="Rhea" id="RHEA:15889"/>
        <dbReference type="ChEBI" id="CHEBI:15377"/>
        <dbReference type="ChEBI" id="CHEBI:28938"/>
        <dbReference type="ChEBI" id="CHEBI:29985"/>
        <dbReference type="ChEBI" id="CHEBI:58359"/>
        <dbReference type="EC" id="3.5.1.2"/>
    </reaction>
</comment>
<dbReference type="Pfam" id="PF00117">
    <property type="entry name" value="GATase"/>
    <property type="match status" value="1"/>
</dbReference>
<dbReference type="InterPro" id="IPR029062">
    <property type="entry name" value="Class_I_gatase-like"/>
</dbReference>
<evidence type="ECO:0000259" key="14">
    <source>
        <dbReference type="Pfam" id="PF00117"/>
    </source>
</evidence>
<name>D3PAD2_DEFDS</name>
<evidence type="ECO:0000256" key="13">
    <source>
        <dbReference type="PIRSR" id="PIRSR000495-1"/>
    </source>
</evidence>
<feature type="active site" evidence="12 13">
    <location>
        <position position="184"/>
    </location>
</feature>
<dbReference type="PANTHER" id="PTHR42701">
    <property type="entry name" value="IMIDAZOLE GLYCEROL PHOSPHATE SYNTHASE SUBUNIT HISH"/>
    <property type="match status" value="1"/>
</dbReference>
<dbReference type="PIRSF" id="PIRSF000495">
    <property type="entry name" value="Amidotransf_hisH"/>
    <property type="match status" value="1"/>
</dbReference>
<keyword evidence="5 12" id="KW-0028">Amino-acid biosynthesis</keyword>
<evidence type="ECO:0000256" key="7">
    <source>
        <dbReference type="ARBA" id="ARBA00022962"/>
    </source>
</evidence>
<dbReference type="UniPathway" id="UPA00031">
    <property type="reaction ID" value="UER00010"/>
</dbReference>
<dbReference type="SUPFAM" id="SSF52317">
    <property type="entry name" value="Class I glutamine amidotransferase-like"/>
    <property type="match status" value="1"/>
</dbReference>
<keyword evidence="4 12" id="KW-0963">Cytoplasm</keyword>
<keyword evidence="15" id="KW-0808">Transferase</keyword>
<dbReference type="PROSITE" id="PS51273">
    <property type="entry name" value="GATASE_TYPE_1"/>
    <property type="match status" value="1"/>
</dbReference>
<dbReference type="InterPro" id="IPR017926">
    <property type="entry name" value="GATASE"/>
</dbReference>
<organism evidence="15 16">
    <name type="scientific">Deferribacter desulfuricans (strain DSM 14783 / JCM 11476 / NBRC 101012 / SSM1)</name>
    <dbReference type="NCBI Taxonomy" id="639282"/>
    <lineage>
        <taxon>Bacteria</taxon>
        <taxon>Pseudomonadati</taxon>
        <taxon>Deferribacterota</taxon>
        <taxon>Deferribacteres</taxon>
        <taxon>Deferribacterales</taxon>
        <taxon>Deferribacteraceae</taxon>
        <taxon>Deferribacter</taxon>
    </lineage>
</organism>
<dbReference type="eggNOG" id="COG0118">
    <property type="taxonomic scope" value="Bacteria"/>
</dbReference>
<evidence type="ECO:0000256" key="10">
    <source>
        <dbReference type="ARBA" id="ARBA00047838"/>
    </source>
</evidence>
<dbReference type="EC" id="3.5.1.2" evidence="12"/>
<proteinExistence type="inferred from homology"/>
<dbReference type="GO" id="GO:0004359">
    <property type="term" value="F:glutaminase activity"/>
    <property type="evidence" value="ECO:0007669"/>
    <property type="project" value="UniProtKB-EC"/>
</dbReference>
<dbReference type="GO" id="GO:0016829">
    <property type="term" value="F:lyase activity"/>
    <property type="evidence" value="ECO:0007669"/>
    <property type="project" value="UniProtKB-KW"/>
</dbReference>
<dbReference type="STRING" id="639282.DEFDS_0043"/>
<dbReference type="PANTHER" id="PTHR42701:SF1">
    <property type="entry name" value="IMIDAZOLE GLYCEROL PHOSPHATE SYNTHASE SUBUNIT HISH"/>
    <property type="match status" value="1"/>
</dbReference>
<comment type="function">
    <text evidence="12">IGPS catalyzes the conversion of PRFAR and glutamine to IGP, AICAR and glutamate. The HisH subunit catalyzes the hydrolysis of glutamine to glutamate and ammonia as part of the synthesis of IGP and AICAR. The resulting ammonia molecule is channeled to the active site of HisF.</text>
</comment>
<dbReference type="CDD" id="cd01748">
    <property type="entry name" value="GATase1_IGP_Synthase"/>
    <property type="match status" value="1"/>
</dbReference>
<feature type="domain" description="Glutamine amidotransferase" evidence="14">
    <location>
        <begin position="4"/>
        <end position="199"/>
    </location>
</feature>
<dbReference type="GO" id="GO:0005737">
    <property type="term" value="C:cytoplasm"/>
    <property type="evidence" value="ECO:0007669"/>
    <property type="project" value="UniProtKB-SubCell"/>
</dbReference>
<comment type="subcellular location">
    <subcellularLocation>
        <location evidence="1 12">Cytoplasm</location>
    </subcellularLocation>
</comment>
<dbReference type="EC" id="4.3.2.10" evidence="12"/>
<dbReference type="EMBL" id="AP011529">
    <property type="protein sequence ID" value="BAI79555.1"/>
    <property type="molecule type" value="Genomic_DNA"/>
</dbReference>
<keyword evidence="15" id="KW-0328">Glycosyltransferase</keyword>
<keyword evidence="9 12" id="KW-0456">Lyase</keyword>
<reference evidence="15 16" key="1">
    <citation type="journal article" date="2010" name="DNA Res.">
        <title>Bacterial lifestyle in a deep-sea hydrothermal vent chimney revealed by the genome sequence of the thermophilic bacterium Deferribacter desulfuricans SSM1.</title>
        <authorList>
            <person name="Takaki Y."/>
            <person name="Shimamura S."/>
            <person name="Nakagawa S."/>
            <person name="Fukuhara Y."/>
            <person name="Horikawa H."/>
            <person name="Ankai A."/>
            <person name="Harada T."/>
            <person name="Hosoyama A."/>
            <person name="Oguchi A."/>
            <person name="Fukui S."/>
            <person name="Fujita N."/>
            <person name="Takami H."/>
            <person name="Takai K."/>
        </authorList>
    </citation>
    <scope>NUCLEOTIDE SEQUENCE [LARGE SCALE GENOMIC DNA]</scope>
    <source>
        <strain evidence="16">DSM 14783 / JCM 11476 / NBRC 101012 / SSM1</strain>
    </source>
</reference>
<evidence type="ECO:0000256" key="9">
    <source>
        <dbReference type="ARBA" id="ARBA00023239"/>
    </source>
</evidence>
<evidence type="ECO:0000256" key="11">
    <source>
        <dbReference type="ARBA" id="ARBA00049534"/>
    </source>
</evidence>
<dbReference type="GO" id="GO:0000107">
    <property type="term" value="F:imidazoleglycerol-phosphate synthase activity"/>
    <property type="evidence" value="ECO:0007669"/>
    <property type="project" value="UniProtKB-UniRule"/>
</dbReference>
<comment type="subunit">
    <text evidence="3 12">Heterodimer of HisH and HisF.</text>
</comment>
<protein>
    <recommendedName>
        <fullName evidence="12">Imidazole glycerol phosphate synthase subunit HisH</fullName>
        <ecNumber evidence="12">4.3.2.10</ecNumber>
    </recommendedName>
    <alternativeName>
        <fullName evidence="12">IGP synthase glutaminase subunit</fullName>
        <ecNumber evidence="12">3.5.1.2</ecNumber>
    </alternativeName>
    <alternativeName>
        <fullName evidence="12">IGP synthase subunit HisH</fullName>
    </alternativeName>
    <alternativeName>
        <fullName evidence="12">ImGP synthase subunit HisH</fullName>
        <shortName evidence="12">IGPS subunit HisH</shortName>
    </alternativeName>
</protein>
<dbReference type="FunFam" id="3.40.50.880:FF:000009">
    <property type="entry name" value="Imidazole glycerol phosphate synthase subunit HisH"/>
    <property type="match status" value="1"/>
</dbReference>
<keyword evidence="6 12" id="KW-0378">Hydrolase</keyword>
<evidence type="ECO:0000256" key="5">
    <source>
        <dbReference type="ARBA" id="ARBA00022605"/>
    </source>
</evidence>
<comment type="catalytic activity">
    <reaction evidence="10 12">
        <text>5-[(5-phospho-1-deoxy-D-ribulos-1-ylimino)methylamino]-1-(5-phospho-beta-D-ribosyl)imidazole-4-carboxamide + L-glutamine = D-erythro-1-(imidazol-4-yl)glycerol 3-phosphate + 5-amino-1-(5-phospho-beta-D-ribosyl)imidazole-4-carboxamide + L-glutamate + H(+)</text>
        <dbReference type="Rhea" id="RHEA:24793"/>
        <dbReference type="ChEBI" id="CHEBI:15378"/>
        <dbReference type="ChEBI" id="CHEBI:29985"/>
        <dbReference type="ChEBI" id="CHEBI:58278"/>
        <dbReference type="ChEBI" id="CHEBI:58359"/>
        <dbReference type="ChEBI" id="CHEBI:58475"/>
        <dbReference type="ChEBI" id="CHEBI:58525"/>
        <dbReference type="EC" id="4.3.2.10"/>
    </reaction>
</comment>
<evidence type="ECO:0000256" key="8">
    <source>
        <dbReference type="ARBA" id="ARBA00023102"/>
    </source>
</evidence>
<dbReference type="InterPro" id="IPR010139">
    <property type="entry name" value="Imidazole-glycPsynth_HisH"/>
</dbReference>
<sequence length="204" mass="22765">MIAIIDYNSGNVRSVQKAFEYVGFDAIITNDKERIDSATHIVLPGVGAFGDCYKNLVNLDLVEVIHENIKKGKPFLGICVGMQLLFEKSFEFGIFEGLGYFNGSIKKFPEDIVKDGKKIPHMGWNTINILKSHPIINGLKNGSYFYFVHSYSAPVIEDTIATCNYGIDFTAITAKDNIVATQFHPEKSAENGLKIVKNFGEWKC</sequence>
<feature type="active site" description="Nucleophile" evidence="12 13">
    <location>
        <position position="79"/>
    </location>
</feature>
<evidence type="ECO:0000313" key="15">
    <source>
        <dbReference type="EMBL" id="BAI79555.1"/>
    </source>
</evidence>
<comment type="pathway">
    <text evidence="2 12">Amino-acid biosynthesis; L-histidine biosynthesis; L-histidine from 5-phospho-alpha-D-ribose 1-diphosphate: step 5/9.</text>
</comment>
<dbReference type="Proteomes" id="UP000001520">
    <property type="component" value="Chromosome"/>
</dbReference>
<dbReference type="GO" id="GO:0000105">
    <property type="term" value="P:L-histidine biosynthetic process"/>
    <property type="evidence" value="ECO:0007669"/>
    <property type="project" value="UniProtKB-UniRule"/>
</dbReference>
<dbReference type="KEGG" id="ddf:DEFDS_0043"/>
<dbReference type="OrthoDB" id="9807137at2"/>
<dbReference type="AlphaFoldDB" id="D3PAD2"/>
<keyword evidence="7 12" id="KW-0315">Glutamine amidotransferase</keyword>
<evidence type="ECO:0000256" key="4">
    <source>
        <dbReference type="ARBA" id="ARBA00022490"/>
    </source>
</evidence>